<protein>
    <submittedName>
        <fullName evidence="1">Uncharacterized protein</fullName>
    </submittedName>
</protein>
<reference evidence="1" key="1">
    <citation type="journal article" date="2022" name="Plant J.">
        <title>Strategies of tolerance reflected in two North American maple genomes.</title>
        <authorList>
            <person name="McEvoy S.L."/>
            <person name="Sezen U.U."/>
            <person name="Trouern-Trend A."/>
            <person name="McMahon S.M."/>
            <person name="Schaberg P.G."/>
            <person name="Yang J."/>
            <person name="Wegrzyn J.L."/>
            <person name="Swenson N.G."/>
        </authorList>
    </citation>
    <scope>NUCLEOTIDE SEQUENCE</scope>
    <source>
        <strain evidence="1">91603</strain>
    </source>
</reference>
<proteinExistence type="predicted"/>
<evidence type="ECO:0000313" key="2">
    <source>
        <dbReference type="Proteomes" id="UP001064489"/>
    </source>
</evidence>
<dbReference type="Proteomes" id="UP001064489">
    <property type="component" value="Chromosome 1"/>
</dbReference>
<dbReference type="EMBL" id="JAJSOW010000003">
    <property type="protein sequence ID" value="KAI9195700.1"/>
    <property type="molecule type" value="Genomic_DNA"/>
</dbReference>
<evidence type="ECO:0000313" key="1">
    <source>
        <dbReference type="EMBL" id="KAI9195700.1"/>
    </source>
</evidence>
<reference evidence="1" key="2">
    <citation type="submission" date="2023-02" db="EMBL/GenBank/DDBJ databases">
        <authorList>
            <person name="Swenson N.G."/>
            <person name="Wegrzyn J.L."/>
            <person name="Mcevoy S.L."/>
        </authorList>
    </citation>
    <scope>NUCLEOTIDE SEQUENCE</scope>
    <source>
        <strain evidence="1">91603</strain>
        <tissue evidence="1">Leaf</tissue>
    </source>
</reference>
<sequence length="158" mass="17613">MLLPSTHRRFQRLSMPPLETTSTLRLSTLSNTDSLVYNPPFRLQVRFCEVHSHRFCLKGSKYGIKGNDGTWNIGKAGNEGRMRGGGFQDVKTGVVNISIDGVLGNWNVENCENYRSKNGKTSKNAFDKVGGSRFEVLNEEMDEVVNDVAREQKKVGGS</sequence>
<accession>A0AAD5P0W0</accession>
<keyword evidence="2" id="KW-1185">Reference proteome</keyword>
<gene>
    <name evidence="1" type="ORF">LWI28_017306</name>
</gene>
<name>A0AAD5P0W0_ACENE</name>
<comment type="caution">
    <text evidence="1">The sequence shown here is derived from an EMBL/GenBank/DDBJ whole genome shotgun (WGS) entry which is preliminary data.</text>
</comment>
<dbReference type="AlphaFoldDB" id="A0AAD5P0W0"/>
<organism evidence="1 2">
    <name type="scientific">Acer negundo</name>
    <name type="common">Box elder</name>
    <dbReference type="NCBI Taxonomy" id="4023"/>
    <lineage>
        <taxon>Eukaryota</taxon>
        <taxon>Viridiplantae</taxon>
        <taxon>Streptophyta</taxon>
        <taxon>Embryophyta</taxon>
        <taxon>Tracheophyta</taxon>
        <taxon>Spermatophyta</taxon>
        <taxon>Magnoliopsida</taxon>
        <taxon>eudicotyledons</taxon>
        <taxon>Gunneridae</taxon>
        <taxon>Pentapetalae</taxon>
        <taxon>rosids</taxon>
        <taxon>malvids</taxon>
        <taxon>Sapindales</taxon>
        <taxon>Sapindaceae</taxon>
        <taxon>Hippocastanoideae</taxon>
        <taxon>Acereae</taxon>
        <taxon>Acer</taxon>
    </lineage>
</organism>